<proteinExistence type="predicted"/>
<dbReference type="KEGG" id="asl:Aeqsu_1652"/>
<dbReference type="EMBL" id="CP003280">
    <property type="protein sequence ID" value="AFL81135.1"/>
    <property type="molecule type" value="Genomic_DNA"/>
</dbReference>
<dbReference type="AlphaFoldDB" id="I3YVW7"/>
<dbReference type="OrthoDB" id="825688at2"/>
<dbReference type="STRING" id="746697.Aeqsu_1652"/>
<evidence type="ECO:0000313" key="2">
    <source>
        <dbReference type="Proteomes" id="UP000006049"/>
    </source>
</evidence>
<gene>
    <name evidence="1" type="ordered locus">Aeqsu_1652</name>
</gene>
<dbReference type="RefSeq" id="WP_014782390.1">
    <property type="nucleotide sequence ID" value="NC_018013.1"/>
</dbReference>
<accession>I3YVW7</accession>
<reference evidence="1 2" key="1">
    <citation type="submission" date="2012-06" db="EMBL/GenBank/DDBJ databases">
        <title>The complete genome of Aequorivita sublithincola DSM 14238.</title>
        <authorList>
            <consortium name="US DOE Joint Genome Institute (JGI-PGF)"/>
            <person name="Lucas S."/>
            <person name="Copeland A."/>
            <person name="Lapidus A."/>
            <person name="Goodwin L."/>
            <person name="Pitluck S."/>
            <person name="Peters L."/>
            <person name="Munk A.C.C."/>
            <person name="Kyrpides N."/>
            <person name="Mavromatis K."/>
            <person name="Pagani I."/>
            <person name="Ivanova N."/>
            <person name="Ovchinnikova G."/>
            <person name="Zeytun A."/>
            <person name="Detter J.C."/>
            <person name="Han C."/>
            <person name="Land M."/>
            <person name="Hauser L."/>
            <person name="Markowitz V."/>
            <person name="Cheng J.-F."/>
            <person name="Hugenholtz P."/>
            <person name="Woyke T."/>
            <person name="Wu D."/>
            <person name="Tindall B."/>
            <person name="Faehnrich R."/>
            <person name="Brambilla E."/>
            <person name="Klenk H.-P."/>
            <person name="Eisen J.A."/>
        </authorList>
    </citation>
    <scope>NUCLEOTIDE SEQUENCE [LARGE SCALE GENOMIC DNA]</scope>
    <source>
        <strain evidence="2">DSM 14238 / LMG 21431 / ACAM 643 / 9-3</strain>
    </source>
</reference>
<dbReference type="HOGENOM" id="CLU_132640_0_0_10"/>
<name>I3YVW7_AEQSU</name>
<protein>
    <submittedName>
        <fullName evidence="1">Uncharacterized protein</fullName>
    </submittedName>
</protein>
<keyword evidence="2" id="KW-1185">Reference proteome</keyword>
<evidence type="ECO:0000313" key="1">
    <source>
        <dbReference type="EMBL" id="AFL81135.1"/>
    </source>
</evidence>
<organism evidence="1 2">
    <name type="scientific">Aequorivita sublithincola (strain DSM 14238 / LMG 21431 / ACAM 643 / 9-3)</name>
    <dbReference type="NCBI Taxonomy" id="746697"/>
    <lineage>
        <taxon>Bacteria</taxon>
        <taxon>Pseudomonadati</taxon>
        <taxon>Bacteroidota</taxon>
        <taxon>Flavobacteriia</taxon>
        <taxon>Flavobacteriales</taxon>
        <taxon>Flavobacteriaceae</taxon>
        <taxon>Aequorivita</taxon>
    </lineage>
</organism>
<dbReference type="Proteomes" id="UP000006049">
    <property type="component" value="Chromosome"/>
</dbReference>
<sequence length="118" mass="13454">MDAKNKLIGNINHTQGTALKASQFSFANINKSKNVWWFNIPISKFSDDVHLLLNTPDYAYWVHLPRGFAKGVPFRIRPDKNAVDLEISANPGDRYLRDVKSKGAGFDFEPYVKEKITK</sequence>